<name>A0ACB9PUB2_BAUVA</name>
<accession>A0ACB9PUB2</accession>
<comment type="caution">
    <text evidence="1">The sequence shown here is derived from an EMBL/GenBank/DDBJ whole genome shotgun (WGS) entry which is preliminary data.</text>
</comment>
<reference evidence="1 2" key="1">
    <citation type="journal article" date="2022" name="DNA Res.">
        <title>Chromosomal-level genome assembly of the orchid tree Bauhinia variegata (Leguminosae; Cercidoideae) supports the allotetraploid origin hypothesis of Bauhinia.</title>
        <authorList>
            <person name="Zhong Y."/>
            <person name="Chen Y."/>
            <person name="Zheng D."/>
            <person name="Pang J."/>
            <person name="Liu Y."/>
            <person name="Luo S."/>
            <person name="Meng S."/>
            <person name="Qian L."/>
            <person name="Wei D."/>
            <person name="Dai S."/>
            <person name="Zhou R."/>
        </authorList>
    </citation>
    <scope>NUCLEOTIDE SEQUENCE [LARGE SCALE GENOMIC DNA]</scope>
    <source>
        <strain evidence="1">BV-YZ2020</strain>
    </source>
</reference>
<protein>
    <submittedName>
        <fullName evidence="1">Uncharacterized protein</fullName>
    </submittedName>
</protein>
<dbReference type="Proteomes" id="UP000828941">
    <property type="component" value="Chromosome 3"/>
</dbReference>
<evidence type="ECO:0000313" key="1">
    <source>
        <dbReference type="EMBL" id="KAI4352317.1"/>
    </source>
</evidence>
<proteinExistence type="predicted"/>
<evidence type="ECO:0000313" key="2">
    <source>
        <dbReference type="Proteomes" id="UP000828941"/>
    </source>
</evidence>
<organism evidence="1 2">
    <name type="scientific">Bauhinia variegata</name>
    <name type="common">Purple orchid tree</name>
    <name type="synonym">Phanera variegata</name>
    <dbReference type="NCBI Taxonomy" id="167791"/>
    <lineage>
        <taxon>Eukaryota</taxon>
        <taxon>Viridiplantae</taxon>
        <taxon>Streptophyta</taxon>
        <taxon>Embryophyta</taxon>
        <taxon>Tracheophyta</taxon>
        <taxon>Spermatophyta</taxon>
        <taxon>Magnoliopsida</taxon>
        <taxon>eudicotyledons</taxon>
        <taxon>Gunneridae</taxon>
        <taxon>Pentapetalae</taxon>
        <taxon>rosids</taxon>
        <taxon>fabids</taxon>
        <taxon>Fabales</taxon>
        <taxon>Fabaceae</taxon>
        <taxon>Cercidoideae</taxon>
        <taxon>Cercideae</taxon>
        <taxon>Bauhiniinae</taxon>
        <taxon>Bauhinia</taxon>
    </lineage>
</organism>
<keyword evidence="2" id="KW-1185">Reference proteome</keyword>
<gene>
    <name evidence="1" type="ORF">L6164_006581</name>
</gene>
<sequence>MRYPWRVLLFRSQNLSALHVSKHFSQSQVHLNPNLQSLSSLTSLLHHRSINDTLSSPFSGFIDFVNPLNLITRDYVSEPVLEQSEPDHAFIVDLFSKQMDFDDIKKEVVLNDILVNHDTVLKVLGHLNSSCKEEFWDLVEDMKKKGYGVSRGVRDKDPRIIQLRMLKIVRHNVWGDDVEKQILDLNVVFSSENVKLVLENFGTEPGKALIFFRWLEESGQFKHDESTYNAMARVLGREDTIDRFWKVADEMRSKGYEMEVETFVKVLGRFCKRRIMKDAVDLYEFAMAGSNKPSPQCCTFLLRKIVADKKLDMSLFSRVVKALTGSGNALTNPMVESILKSLSSVGRTGDCNKVLKALDEDGFVASGNLQSKIAFRLGPGGNKEEASEFMDNIGASGSYPDRKTWATDASKFLCQLVHENQLKPRHSTYKLLITKLLVRGGFTHAVKILGIMRSHGFPPFADPFVEHVSKSGTGDDAILFLKEMTSKKFPSESVFLLLNLFCSMKSTEGASSGKLDA</sequence>
<dbReference type="EMBL" id="CM039428">
    <property type="protein sequence ID" value="KAI4352317.1"/>
    <property type="molecule type" value="Genomic_DNA"/>
</dbReference>